<accession>A0A6N2YHT6</accession>
<evidence type="ECO:0000259" key="1">
    <source>
        <dbReference type="Pfam" id="PF08279"/>
    </source>
</evidence>
<dbReference type="Gene3D" id="1.10.10.10">
    <property type="entry name" value="Winged helix-like DNA-binding domain superfamily/Winged helix DNA-binding domain"/>
    <property type="match status" value="1"/>
</dbReference>
<evidence type="ECO:0000313" key="4">
    <source>
        <dbReference type="EMBL" id="VYT65647.1"/>
    </source>
</evidence>
<name>A0A6N2YHT6_9FIRM</name>
<dbReference type="InterPro" id="IPR013196">
    <property type="entry name" value="HTH_11"/>
</dbReference>
<feature type="domain" description="Helix-turn-helix type 11" evidence="1">
    <location>
        <begin position="12"/>
        <end position="60"/>
    </location>
</feature>
<proteinExistence type="predicted"/>
<dbReference type="EMBL" id="CACRUE010000005">
    <property type="protein sequence ID" value="VYT65647.1"/>
    <property type="molecule type" value="Genomic_DNA"/>
</dbReference>
<protein>
    <submittedName>
        <fullName evidence="4">HTH domain protein</fullName>
    </submittedName>
</protein>
<evidence type="ECO:0000259" key="3">
    <source>
        <dbReference type="Pfam" id="PF25583"/>
    </source>
</evidence>
<dbReference type="InterPro" id="IPR026881">
    <property type="entry name" value="WYL_dom"/>
</dbReference>
<feature type="domain" description="WCX" evidence="3">
    <location>
        <begin position="234"/>
        <end position="306"/>
    </location>
</feature>
<dbReference type="InterPro" id="IPR051534">
    <property type="entry name" value="CBASS_pafABC_assoc_protein"/>
</dbReference>
<dbReference type="AlphaFoldDB" id="A0A6N2YHT6"/>
<dbReference type="RefSeq" id="WP_024047786.1">
    <property type="nucleotide sequence ID" value="NZ_CACRUE010000005.1"/>
</dbReference>
<reference evidence="4" key="1">
    <citation type="submission" date="2019-11" db="EMBL/GenBank/DDBJ databases">
        <authorList>
            <person name="Feng L."/>
        </authorList>
    </citation>
    <scope>NUCLEOTIDE SEQUENCE</scope>
    <source>
        <strain evidence="4">IbartlettiiLFYP30</strain>
    </source>
</reference>
<evidence type="ECO:0000259" key="2">
    <source>
        <dbReference type="Pfam" id="PF13280"/>
    </source>
</evidence>
<feature type="domain" description="WYL" evidence="2">
    <location>
        <begin position="145"/>
        <end position="202"/>
    </location>
</feature>
<dbReference type="PANTHER" id="PTHR34580">
    <property type="match status" value="1"/>
</dbReference>
<gene>
    <name evidence="4" type="ORF">IBLFYP30_00837</name>
</gene>
<dbReference type="InterPro" id="IPR057727">
    <property type="entry name" value="WCX_dom"/>
</dbReference>
<dbReference type="PANTHER" id="PTHR34580:SF1">
    <property type="entry name" value="PROTEIN PAFC"/>
    <property type="match status" value="1"/>
</dbReference>
<organism evidence="4">
    <name type="scientific">Intestinibacter bartlettii</name>
    <dbReference type="NCBI Taxonomy" id="261299"/>
    <lineage>
        <taxon>Bacteria</taxon>
        <taxon>Bacillati</taxon>
        <taxon>Bacillota</taxon>
        <taxon>Clostridia</taxon>
        <taxon>Peptostreptococcales</taxon>
        <taxon>Peptostreptococcaceae</taxon>
        <taxon>Intestinibacter</taxon>
    </lineage>
</organism>
<dbReference type="PROSITE" id="PS52050">
    <property type="entry name" value="WYL"/>
    <property type="match status" value="1"/>
</dbReference>
<dbReference type="Pfam" id="PF08279">
    <property type="entry name" value="HTH_11"/>
    <property type="match status" value="1"/>
</dbReference>
<dbReference type="InterPro" id="IPR036388">
    <property type="entry name" value="WH-like_DNA-bd_sf"/>
</dbReference>
<dbReference type="Pfam" id="PF13280">
    <property type="entry name" value="WYL"/>
    <property type="match status" value="1"/>
</dbReference>
<sequence length="314" mass="36692">MSSLSNCIKMAIILKSRGITKIEVLAKELNVSTRQIQTYKKQLDEAGIWINSKPGKYGGYELIGNPLINLNLSEKDLIILDTINEQLKHDNNIYQSEFSNIINIVRSSINQLNHDKNIMEYFTLQPKCNSDNNKQKRTCEAIIYSYITKKKLEIKYHSLSSGLSKRIVHPYAITSYKGDFYMVAFCEKRQKVLDFKICRIEEYNTLEENYSIDENFSSENYIKNCIGIYKGNEIKVILEIRNDFRYIIKEKIWVDNQKIIDFDDYILFEANMRGYNEIKSWILSMGSNVKVIEPENLKMDIIEDLKLSLASYSK</sequence>
<dbReference type="Pfam" id="PF25583">
    <property type="entry name" value="WCX"/>
    <property type="match status" value="1"/>
</dbReference>